<protein>
    <submittedName>
        <fullName evidence="3">Uncharacterized protein</fullName>
    </submittedName>
</protein>
<sequence precursor="true">MNRKAIIIVSVVLIAACAANAFAQKGGNGGKGKGGSGRKGNSGQMKRSSGGQQFGSGQHHFKSSLGSGQHHFGGGGNGKNSNGNQRAKFSVHNGNHKGHHHNNKIKIHHGHGHAQHGHGHYGTHHNKHFCHKYIRAQHHFAVRTNLYLVQFHNFPYDVCWHNGKYWVLFDGYWVPYTYLIQNHAGAWNWHQAHYKFHNHAYFKKNWKTGKVRLKYSK</sequence>
<dbReference type="RefSeq" id="WP_148618856.1">
    <property type="nucleotide sequence ID" value="NZ_CP042912.1"/>
</dbReference>
<organism evidence="3 4">
    <name type="scientific">Mariniblastus fucicola</name>
    <dbReference type="NCBI Taxonomy" id="980251"/>
    <lineage>
        <taxon>Bacteria</taxon>
        <taxon>Pseudomonadati</taxon>
        <taxon>Planctomycetota</taxon>
        <taxon>Planctomycetia</taxon>
        <taxon>Pirellulales</taxon>
        <taxon>Pirellulaceae</taxon>
        <taxon>Mariniblastus</taxon>
    </lineage>
</organism>
<feature type="region of interest" description="Disordered" evidence="1">
    <location>
        <begin position="23"/>
        <end position="100"/>
    </location>
</feature>
<dbReference type="STRING" id="980251.GCA_001642875_05112"/>
<evidence type="ECO:0000256" key="2">
    <source>
        <dbReference type="SAM" id="SignalP"/>
    </source>
</evidence>
<evidence type="ECO:0000256" key="1">
    <source>
        <dbReference type="SAM" id="MobiDB-lite"/>
    </source>
</evidence>
<accession>A0A5B9PCJ4</accession>
<evidence type="ECO:0000313" key="3">
    <source>
        <dbReference type="EMBL" id="QEG22875.1"/>
    </source>
</evidence>
<feature type="signal peptide" evidence="2">
    <location>
        <begin position="1"/>
        <end position="23"/>
    </location>
</feature>
<dbReference type="PROSITE" id="PS51257">
    <property type="entry name" value="PROKAR_LIPOPROTEIN"/>
    <property type="match status" value="1"/>
</dbReference>
<keyword evidence="2" id="KW-0732">Signal</keyword>
<name>A0A5B9PCJ4_9BACT</name>
<reference evidence="3 4" key="1">
    <citation type="submission" date="2019-08" db="EMBL/GenBank/DDBJ databases">
        <title>Deep-cultivation of Planctomycetes and their phenomic and genomic characterization uncovers novel biology.</title>
        <authorList>
            <person name="Wiegand S."/>
            <person name="Jogler M."/>
            <person name="Boedeker C."/>
            <person name="Pinto D."/>
            <person name="Vollmers J."/>
            <person name="Rivas-Marin E."/>
            <person name="Kohn T."/>
            <person name="Peeters S.H."/>
            <person name="Heuer A."/>
            <person name="Rast P."/>
            <person name="Oberbeckmann S."/>
            <person name="Bunk B."/>
            <person name="Jeske O."/>
            <person name="Meyerdierks A."/>
            <person name="Storesund J.E."/>
            <person name="Kallscheuer N."/>
            <person name="Luecker S."/>
            <person name="Lage O.M."/>
            <person name="Pohl T."/>
            <person name="Merkel B.J."/>
            <person name="Hornburger P."/>
            <person name="Mueller R.-W."/>
            <person name="Bruemmer F."/>
            <person name="Labrenz M."/>
            <person name="Spormann A.M."/>
            <person name="Op den Camp H."/>
            <person name="Overmann J."/>
            <person name="Amann R."/>
            <person name="Jetten M.S.M."/>
            <person name="Mascher T."/>
            <person name="Medema M.H."/>
            <person name="Devos D.P."/>
            <person name="Kaster A.-K."/>
            <person name="Ovreas L."/>
            <person name="Rohde M."/>
            <person name="Galperin M.Y."/>
            <person name="Jogler C."/>
        </authorList>
    </citation>
    <scope>NUCLEOTIDE SEQUENCE [LARGE SCALE GENOMIC DNA]</scope>
    <source>
        <strain evidence="3 4">FC18</strain>
    </source>
</reference>
<feature type="compositionally biased region" description="Gly residues" evidence="1">
    <location>
        <begin position="26"/>
        <end position="40"/>
    </location>
</feature>
<proteinExistence type="predicted"/>
<dbReference type="Proteomes" id="UP000322214">
    <property type="component" value="Chromosome"/>
</dbReference>
<keyword evidence="4" id="KW-1185">Reference proteome</keyword>
<feature type="chain" id="PRO_5022903648" evidence="2">
    <location>
        <begin position="24"/>
        <end position="217"/>
    </location>
</feature>
<feature type="compositionally biased region" description="Low complexity" evidence="1">
    <location>
        <begin position="41"/>
        <end position="70"/>
    </location>
</feature>
<gene>
    <name evidence="3" type="ORF">MFFC18_27620</name>
</gene>
<dbReference type="AlphaFoldDB" id="A0A5B9PCJ4"/>
<evidence type="ECO:0000313" key="4">
    <source>
        <dbReference type="Proteomes" id="UP000322214"/>
    </source>
</evidence>
<dbReference type="EMBL" id="CP042912">
    <property type="protein sequence ID" value="QEG22875.1"/>
    <property type="molecule type" value="Genomic_DNA"/>
</dbReference>
<dbReference type="KEGG" id="mff:MFFC18_27620"/>